<comment type="caution">
    <text evidence="1">The sequence shown here is derived from an EMBL/GenBank/DDBJ whole genome shotgun (WGS) entry which is preliminary data.</text>
</comment>
<dbReference type="OrthoDB" id="1954063at2"/>
<evidence type="ECO:0000313" key="2">
    <source>
        <dbReference type="Proteomes" id="UP000216024"/>
    </source>
</evidence>
<accession>A0A267MFH9</accession>
<sequence>MSKREKIMLYVTILLTVVLVGKSLFFDEVKVSGDELKVKKFVELAVKENPKYNNFFARKNIVTYKVTSISKVSEEGTSHIGYMGNDKYIEADVDGKYRVKVTGYFLRILPFKKFSVESNTES</sequence>
<dbReference type="EMBL" id="NIBG01000025">
    <property type="protein sequence ID" value="PAB57560.1"/>
    <property type="molecule type" value="Genomic_DNA"/>
</dbReference>
<dbReference type="RefSeq" id="WP_095135286.1">
    <property type="nucleotide sequence ID" value="NZ_NIBG01000025.1"/>
</dbReference>
<dbReference type="AlphaFoldDB" id="A0A267MFH9"/>
<gene>
    <name evidence="1" type="ORF">CCE28_18840</name>
</gene>
<protein>
    <submittedName>
        <fullName evidence="1">Uncharacterized protein</fullName>
    </submittedName>
</protein>
<evidence type="ECO:0000313" key="1">
    <source>
        <dbReference type="EMBL" id="PAB57560.1"/>
    </source>
</evidence>
<reference evidence="1 2" key="1">
    <citation type="submission" date="2017-06" db="EMBL/GenBank/DDBJ databases">
        <title>Draft genome sequence of anaerobic fermentative bacterium Anaeromicrobium sediminis DY2726D isolated from West Pacific Ocean sediments.</title>
        <authorList>
            <person name="Zeng X."/>
        </authorList>
    </citation>
    <scope>NUCLEOTIDE SEQUENCE [LARGE SCALE GENOMIC DNA]</scope>
    <source>
        <strain evidence="1 2">DY2726D</strain>
    </source>
</reference>
<proteinExistence type="predicted"/>
<organism evidence="1 2">
    <name type="scientific">Anaeromicrobium sediminis</name>
    <dbReference type="NCBI Taxonomy" id="1478221"/>
    <lineage>
        <taxon>Bacteria</taxon>
        <taxon>Bacillati</taxon>
        <taxon>Bacillota</taxon>
        <taxon>Clostridia</taxon>
        <taxon>Peptostreptococcales</taxon>
        <taxon>Thermotaleaceae</taxon>
        <taxon>Anaeromicrobium</taxon>
    </lineage>
</organism>
<dbReference type="Proteomes" id="UP000216024">
    <property type="component" value="Unassembled WGS sequence"/>
</dbReference>
<name>A0A267MFH9_9FIRM</name>
<keyword evidence="2" id="KW-1185">Reference proteome</keyword>